<proteinExistence type="predicted"/>
<gene>
    <name evidence="1" type="ORF">Ga0123461_1624</name>
</gene>
<protein>
    <submittedName>
        <fullName evidence="1">Uncharacterized protein</fullName>
    </submittedName>
</protein>
<accession>A0A2K8KYJ0</accession>
<dbReference type="RefSeq" id="WP_157819286.1">
    <property type="nucleotide sequence ID" value="NZ_CP018799.1"/>
</dbReference>
<reference evidence="1 2" key="1">
    <citation type="submission" date="2016-12" db="EMBL/GenBank/DDBJ databases">
        <title>Isolation and genomic insights into novel planktonic Zetaproteobacteria from stratified waters of the Chesapeake Bay.</title>
        <authorList>
            <person name="McAllister S.M."/>
            <person name="Kato S."/>
            <person name="Chan C.S."/>
            <person name="Chiu B.K."/>
            <person name="Field E.K."/>
        </authorList>
    </citation>
    <scope>NUCLEOTIDE SEQUENCE [LARGE SCALE GENOMIC DNA]</scope>
    <source>
        <strain evidence="1 2">CP-5</strain>
    </source>
</reference>
<keyword evidence="2" id="KW-1185">Reference proteome</keyword>
<sequence length="48" mass="6095">MGHHAFDYSIWEKGETPKQEKLKHSQRFELKQQQKKKRDYDEWDEWED</sequence>
<dbReference type="EMBL" id="CP018799">
    <property type="protein sequence ID" value="ATX80037.1"/>
    <property type="molecule type" value="Genomic_DNA"/>
</dbReference>
<dbReference type="OrthoDB" id="9973533at2"/>
<evidence type="ECO:0000313" key="1">
    <source>
        <dbReference type="EMBL" id="ATX80037.1"/>
    </source>
</evidence>
<name>A0A2K8KYJ0_MARES</name>
<dbReference type="AlphaFoldDB" id="A0A2K8KYJ0"/>
<dbReference type="Proteomes" id="UP000231701">
    <property type="component" value="Chromosome"/>
</dbReference>
<organism evidence="1 2">
    <name type="scientific">Mariprofundus aestuarium</name>
    <dbReference type="NCBI Taxonomy" id="1921086"/>
    <lineage>
        <taxon>Bacteria</taxon>
        <taxon>Pseudomonadati</taxon>
        <taxon>Pseudomonadota</taxon>
        <taxon>Candidatius Mariprofundia</taxon>
        <taxon>Mariprofundales</taxon>
        <taxon>Mariprofundaceae</taxon>
        <taxon>Mariprofundus</taxon>
    </lineage>
</organism>
<dbReference type="KEGG" id="maes:Ga0123461_1624"/>
<evidence type="ECO:0000313" key="2">
    <source>
        <dbReference type="Proteomes" id="UP000231701"/>
    </source>
</evidence>